<dbReference type="OrthoDB" id="22047at2"/>
<evidence type="ECO:0000256" key="6">
    <source>
        <dbReference type="SAM" id="Coils"/>
    </source>
</evidence>
<gene>
    <name evidence="7" type="ORF">PC_RS06055</name>
</gene>
<dbReference type="KEGG" id="pcu:PC_RS06055"/>
<comment type="similarity">
    <text evidence="2">Belongs to the phosphatase IpgD/SopB family.</text>
</comment>
<dbReference type="GO" id="GO:0005576">
    <property type="term" value="C:extracellular region"/>
    <property type="evidence" value="ECO:0007669"/>
    <property type="project" value="UniProtKB-SubCell"/>
</dbReference>
<evidence type="ECO:0000313" key="7">
    <source>
        <dbReference type="EMBL" id="SPJ31810.1"/>
    </source>
</evidence>
<keyword evidence="8" id="KW-1185">Reference proteome</keyword>
<keyword evidence="3" id="KW-0964">Secreted</keyword>
<dbReference type="Pfam" id="PF05925">
    <property type="entry name" value="IpgD"/>
    <property type="match status" value="1"/>
</dbReference>
<dbReference type="NCBIfam" id="NF011905">
    <property type="entry name" value="PRK15378.1"/>
    <property type="match status" value="1"/>
</dbReference>
<keyword evidence="4" id="KW-0378">Hydrolase</keyword>
<protein>
    <submittedName>
        <fullName evidence="7">Uncharacterized protein</fullName>
    </submittedName>
</protein>
<feature type="coiled-coil region" evidence="6">
    <location>
        <begin position="86"/>
        <end position="113"/>
    </location>
</feature>
<sequence>MVNTMNLNTEFNKSIHSVSFNPSTQDINHASSRINVHMGHAYQLLKQLENQNGHNPQVAEIYEKASTELFQVHENLANALNPANGNTLSKKEIKDLNKAIKTSEKQIAQIIQKAHIEAVVQLGGEKFRSELTALSKGGFEAKFIRFFALTSSTKNAAVEAFKQATSAMDQASRTMPTELQDIKTTDLSYVQKDQLEQMKAFTDGISDVKRRAGVVGLNGIYRVKLNFSEEKIQKQVKSFSAQNISQQVRTTMTRTVSFEKEGHSVPFTSTQTPLNAEFDKALETNGSARVFEKIFGKTGGISSANRQEAHLINGWESNLKNSEGQIVYQALRHAITSDKYESNATIRKENSKQAAGELLKAAVLQHLSDVGMSLEDAQAQGINLNFNSVSLVTPDDIRAIGSKGANEKNMLNDQIAALQSYAGQNKSIDIDGYAIGVNLNINTFNFGVNAGAVKIGFGTINQSLENKKAFQGLKAQAEALINNEKIGLPEERAKLQSLLDDITFLMESPKAYLDGDNQYEIGAKIINLSNGMDNIQKGTKCAFNCMSGKDRTGMMDGVAKAFAIMNEINGKFPSHEELKSDPEVRKQFREIFVPIMMEMGGLDITRINTGATGYKVGKEAKLADLPEDQFLEMMGLSKTTSS</sequence>
<comment type="subcellular location">
    <subcellularLocation>
        <location evidence="1">Secreted</location>
    </subcellularLocation>
</comment>
<keyword evidence="6" id="KW-0175">Coiled coil</keyword>
<evidence type="ECO:0000256" key="1">
    <source>
        <dbReference type="ARBA" id="ARBA00004613"/>
    </source>
</evidence>
<evidence type="ECO:0000256" key="5">
    <source>
        <dbReference type="ARBA" id="ARBA00023026"/>
    </source>
</evidence>
<organism evidence="7 8">
    <name type="scientific">Protochlamydia amoebophila (strain UWE25)</name>
    <dbReference type="NCBI Taxonomy" id="264201"/>
    <lineage>
        <taxon>Bacteria</taxon>
        <taxon>Pseudomonadati</taxon>
        <taxon>Chlamydiota</taxon>
        <taxon>Chlamydiia</taxon>
        <taxon>Parachlamydiales</taxon>
        <taxon>Parachlamydiaceae</taxon>
        <taxon>Candidatus Protochlamydia</taxon>
    </lineage>
</organism>
<dbReference type="AlphaFoldDB" id="A0A2P9H9X1"/>
<dbReference type="GO" id="GO:0016791">
    <property type="term" value="F:phosphatase activity"/>
    <property type="evidence" value="ECO:0007669"/>
    <property type="project" value="InterPro"/>
</dbReference>
<accession>A0A2P9H9X1</accession>
<proteinExistence type="inferred from homology"/>
<keyword evidence="5" id="KW-0843">Virulence</keyword>
<evidence type="ECO:0000256" key="2">
    <source>
        <dbReference type="ARBA" id="ARBA00009007"/>
    </source>
</evidence>
<dbReference type="Proteomes" id="UP000000529">
    <property type="component" value="Chromosome"/>
</dbReference>
<name>A0A2P9H9X1_PARUW</name>
<evidence type="ECO:0000313" key="8">
    <source>
        <dbReference type="Proteomes" id="UP000000529"/>
    </source>
</evidence>
<dbReference type="InterPro" id="IPR008108">
    <property type="entry name" value="IpgD/SopB"/>
</dbReference>
<evidence type="ECO:0000256" key="4">
    <source>
        <dbReference type="ARBA" id="ARBA00022801"/>
    </source>
</evidence>
<evidence type="ECO:0000256" key="3">
    <source>
        <dbReference type="ARBA" id="ARBA00022525"/>
    </source>
</evidence>
<dbReference type="EMBL" id="BX908798">
    <property type="protein sequence ID" value="SPJ31810.1"/>
    <property type="molecule type" value="Genomic_DNA"/>
</dbReference>
<reference evidence="7 8" key="1">
    <citation type="journal article" date="2004" name="Science">
        <title>Illuminating the evolutionary history of chlamydiae.</title>
        <authorList>
            <person name="Horn M."/>
            <person name="Collingro A."/>
            <person name="Schmitz-Esser S."/>
            <person name="Beier C.L."/>
            <person name="Purkhold U."/>
            <person name="Fartmann B."/>
            <person name="Brandt P."/>
            <person name="Nyakatura G.J."/>
            <person name="Droege M."/>
            <person name="Frishman D."/>
            <person name="Rattei T."/>
            <person name="Mewes H."/>
            <person name="Wagner M."/>
        </authorList>
    </citation>
    <scope>NUCLEOTIDE SEQUENCE [LARGE SCALE GENOMIC DNA]</scope>
    <source>
        <strain evidence="7 8">UWE25</strain>
    </source>
</reference>